<proteinExistence type="predicted"/>
<accession>A0ABW8M4B0</accession>
<feature type="region of interest" description="Disordered" evidence="1">
    <location>
        <begin position="65"/>
        <end position="104"/>
    </location>
</feature>
<gene>
    <name evidence="2" type="ORF">ACI2L5_50090</name>
</gene>
<name>A0ABW8M4B0_9ACTN</name>
<dbReference type="RefSeq" id="WP_358708304.1">
    <property type="nucleotide sequence ID" value="NZ_JBFACG010000053.1"/>
</dbReference>
<dbReference type="EMBL" id="JBJDQH010000036">
    <property type="protein sequence ID" value="MFK4272956.1"/>
    <property type="molecule type" value="Genomic_DNA"/>
</dbReference>
<dbReference type="Proteomes" id="UP001620295">
    <property type="component" value="Unassembled WGS sequence"/>
</dbReference>
<evidence type="ECO:0000313" key="2">
    <source>
        <dbReference type="EMBL" id="MFK4272956.1"/>
    </source>
</evidence>
<sequence length="147" mass="14947">MLLTEIVFVDLPIDRDEVEEALDDAFEGDGEITGAGTGLGRCHLDLEIRDGLDKSEALGRVDRVLAEPPLASHRSSAARSGRQSEGPDRDPATTGHGLVPASGPRGLSAAVVAVDASRAGLVVDVVTAQSLGPAETGAAAPGGWSGQ</sequence>
<reference evidence="2 3" key="1">
    <citation type="submission" date="2024-11" db="EMBL/GenBank/DDBJ databases">
        <title>The Natural Products Discovery Center: Release of the First 8490 Sequenced Strains for Exploring Actinobacteria Biosynthetic Diversity.</title>
        <authorList>
            <person name="Kalkreuter E."/>
            <person name="Kautsar S.A."/>
            <person name="Yang D."/>
            <person name="Bader C.D."/>
            <person name="Teijaro C.N."/>
            <person name="Fluegel L."/>
            <person name="Davis C.M."/>
            <person name="Simpson J.R."/>
            <person name="Lauterbach L."/>
            <person name="Steele A.D."/>
            <person name="Gui C."/>
            <person name="Meng S."/>
            <person name="Li G."/>
            <person name="Viehrig K."/>
            <person name="Ye F."/>
            <person name="Su P."/>
            <person name="Kiefer A.F."/>
            <person name="Nichols A."/>
            <person name="Cepeda A.J."/>
            <person name="Yan W."/>
            <person name="Fan B."/>
            <person name="Jiang Y."/>
            <person name="Adhikari A."/>
            <person name="Zheng C.-J."/>
            <person name="Schuster L."/>
            <person name="Cowan T.M."/>
            <person name="Smanski M.J."/>
            <person name="Chevrette M.G."/>
            <person name="De Carvalho L.P.S."/>
            <person name="Shen B."/>
        </authorList>
    </citation>
    <scope>NUCLEOTIDE SEQUENCE [LARGE SCALE GENOMIC DNA]</scope>
    <source>
        <strain evidence="2 3">NPDC020863</strain>
    </source>
</reference>
<protein>
    <submittedName>
        <fullName evidence="2">Uncharacterized protein</fullName>
    </submittedName>
</protein>
<keyword evidence="3" id="KW-1185">Reference proteome</keyword>
<comment type="caution">
    <text evidence="2">The sequence shown here is derived from an EMBL/GenBank/DDBJ whole genome shotgun (WGS) entry which is preliminary data.</text>
</comment>
<evidence type="ECO:0000313" key="3">
    <source>
        <dbReference type="Proteomes" id="UP001620295"/>
    </source>
</evidence>
<organism evidence="2 3">
    <name type="scientific">Streptomyces milbemycinicus</name>
    <dbReference type="NCBI Taxonomy" id="476552"/>
    <lineage>
        <taxon>Bacteria</taxon>
        <taxon>Bacillati</taxon>
        <taxon>Actinomycetota</taxon>
        <taxon>Actinomycetes</taxon>
        <taxon>Kitasatosporales</taxon>
        <taxon>Streptomycetaceae</taxon>
        <taxon>Streptomyces</taxon>
    </lineage>
</organism>
<evidence type="ECO:0000256" key="1">
    <source>
        <dbReference type="SAM" id="MobiDB-lite"/>
    </source>
</evidence>
<feature type="compositionally biased region" description="Low complexity" evidence="1">
    <location>
        <begin position="71"/>
        <end position="84"/>
    </location>
</feature>